<evidence type="ECO:0000256" key="5">
    <source>
        <dbReference type="ARBA" id="ARBA00023235"/>
    </source>
</evidence>
<sequence>MKSLLKGGLAVAIAASLMLTQVAGAVDKVTTEKEKASYMVGMDIANGVRQIKDEIDVEIMIQGLRTALAGGKTLLTEAEAQTVRGEFQTALRSKMEAKQKAAAESNKVEGEKFLAANKSKPGIKSTASGLQYQVIKQGTGAKPGPTSMVKVHYTGTLIDGTKFDSSVDRGTPAEFALNGVIPGWTEALQLMPAGSKYKLFIPSALGYGETGTPGIIGPNATLIFDVELLEVAGTPAAAKQ</sequence>
<dbReference type="GO" id="GO:0003755">
    <property type="term" value="F:peptidyl-prolyl cis-trans isomerase activity"/>
    <property type="evidence" value="ECO:0007669"/>
    <property type="project" value="UniProtKB-UniRule"/>
</dbReference>
<evidence type="ECO:0000256" key="6">
    <source>
        <dbReference type="PROSITE-ProRule" id="PRU00277"/>
    </source>
</evidence>
<dbReference type="PANTHER" id="PTHR43811">
    <property type="entry name" value="FKBP-TYPE PEPTIDYL-PROLYL CIS-TRANS ISOMERASE FKPA"/>
    <property type="match status" value="1"/>
</dbReference>
<evidence type="ECO:0000259" key="9">
    <source>
        <dbReference type="PROSITE" id="PS50059"/>
    </source>
</evidence>
<dbReference type="InterPro" id="IPR001179">
    <property type="entry name" value="PPIase_FKBP_dom"/>
</dbReference>
<dbReference type="GO" id="GO:0006457">
    <property type="term" value="P:protein folding"/>
    <property type="evidence" value="ECO:0007669"/>
    <property type="project" value="InterPro"/>
</dbReference>
<dbReference type="EC" id="5.2.1.8" evidence="7"/>
<dbReference type="InterPro" id="IPR046357">
    <property type="entry name" value="PPIase_dom_sf"/>
</dbReference>
<keyword evidence="5 6" id="KW-0413">Isomerase</keyword>
<comment type="similarity">
    <text evidence="2 7">Belongs to the FKBP-type PPIase family.</text>
</comment>
<feature type="signal peptide" evidence="8">
    <location>
        <begin position="1"/>
        <end position="25"/>
    </location>
</feature>
<evidence type="ECO:0000313" key="11">
    <source>
        <dbReference type="Proteomes" id="UP000241074"/>
    </source>
</evidence>
<gene>
    <name evidence="10" type="ORF">C7S18_11755</name>
</gene>
<evidence type="ECO:0000256" key="8">
    <source>
        <dbReference type="SAM" id="SignalP"/>
    </source>
</evidence>
<evidence type="ECO:0000256" key="3">
    <source>
        <dbReference type="ARBA" id="ARBA00022729"/>
    </source>
</evidence>
<evidence type="ECO:0000256" key="7">
    <source>
        <dbReference type="RuleBase" id="RU003915"/>
    </source>
</evidence>
<evidence type="ECO:0000256" key="1">
    <source>
        <dbReference type="ARBA" id="ARBA00000971"/>
    </source>
</evidence>
<organism evidence="10 11">
    <name type="scientific">Ahniella affigens</name>
    <dbReference type="NCBI Taxonomy" id="2021234"/>
    <lineage>
        <taxon>Bacteria</taxon>
        <taxon>Pseudomonadati</taxon>
        <taxon>Pseudomonadota</taxon>
        <taxon>Gammaproteobacteria</taxon>
        <taxon>Lysobacterales</taxon>
        <taxon>Rhodanobacteraceae</taxon>
        <taxon>Ahniella</taxon>
    </lineage>
</organism>
<evidence type="ECO:0000313" key="10">
    <source>
        <dbReference type="EMBL" id="AVP97830.1"/>
    </source>
</evidence>
<proteinExistence type="inferred from homology"/>
<dbReference type="FunFam" id="3.10.50.40:FF:000045">
    <property type="entry name" value="Peptidyl-prolyl cis-trans isomerase"/>
    <property type="match status" value="1"/>
</dbReference>
<dbReference type="Pfam" id="PF00254">
    <property type="entry name" value="FKBP_C"/>
    <property type="match status" value="1"/>
</dbReference>
<dbReference type="Gene3D" id="3.10.50.40">
    <property type="match status" value="1"/>
</dbReference>
<name>A0A2P1PSM0_9GAMM</name>
<comment type="catalytic activity">
    <reaction evidence="1 6 7">
        <text>[protein]-peptidylproline (omega=180) = [protein]-peptidylproline (omega=0)</text>
        <dbReference type="Rhea" id="RHEA:16237"/>
        <dbReference type="Rhea" id="RHEA-COMP:10747"/>
        <dbReference type="Rhea" id="RHEA-COMP:10748"/>
        <dbReference type="ChEBI" id="CHEBI:83833"/>
        <dbReference type="ChEBI" id="CHEBI:83834"/>
        <dbReference type="EC" id="5.2.1.8"/>
    </reaction>
</comment>
<keyword evidence="11" id="KW-1185">Reference proteome</keyword>
<accession>A0A2P1PSM0</accession>
<reference evidence="10 11" key="2">
    <citation type="submission" date="2018-03" db="EMBL/GenBank/DDBJ databases">
        <authorList>
            <person name="Keele B.F."/>
        </authorList>
    </citation>
    <scope>NUCLEOTIDE SEQUENCE [LARGE SCALE GENOMIC DNA]</scope>
    <source>
        <strain evidence="10 11">D13</strain>
    </source>
</reference>
<reference evidence="10 11" key="1">
    <citation type="submission" date="2018-03" db="EMBL/GenBank/DDBJ databases">
        <title>Ahniella affigens gen. nov., sp. nov., a gammaproteobacterium isolated from sandy soil near a stream.</title>
        <authorList>
            <person name="Ko Y."/>
            <person name="Kim J.-H."/>
        </authorList>
    </citation>
    <scope>NUCLEOTIDE SEQUENCE [LARGE SCALE GENOMIC DNA]</scope>
    <source>
        <strain evidence="10 11">D13</strain>
    </source>
</reference>
<keyword evidence="4 6" id="KW-0697">Rotamase</keyword>
<evidence type="ECO:0000256" key="2">
    <source>
        <dbReference type="ARBA" id="ARBA00006577"/>
    </source>
</evidence>
<evidence type="ECO:0000256" key="4">
    <source>
        <dbReference type="ARBA" id="ARBA00023110"/>
    </source>
</evidence>
<dbReference type="InterPro" id="IPR036944">
    <property type="entry name" value="PPIase_FKBP_N_sf"/>
</dbReference>
<dbReference type="PANTHER" id="PTHR43811:SF19">
    <property type="entry name" value="39 KDA FK506-BINDING NUCLEAR PROTEIN"/>
    <property type="match status" value="1"/>
</dbReference>
<feature type="chain" id="PRO_5015130047" description="Peptidyl-prolyl cis-trans isomerase" evidence="8">
    <location>
        <begin position="26"/>
        <end position="240"/>
    </location>
</feature>
<keyword evidence="3 8" id="KW-0732">Signal</keyword>
<dbReference type="EMBL" id="CP027860">
    <property type="protein sequence ID" value="AVP97830.1"/>
    <property type="molecule type" value="Genomic_DNA"/>
</dbReference>
<dbReference type="InterPro" id="IPR000774">
    <property type="entry name" value="PPIase_FKBP_N"/>
</dbReference>
<dbReference type="RefSeq" id="WP_106891750.1">
    <property type="nucleotide sequence ID" value="NZ_CP027860.1"/>
</dbReference>
<dbReference type="Pfam" id="PF01346">
    <property type="entry name" value="FKBP_N"/>
    <property type="match status" value="1"/>
</dbReference>
<dbReference type="AlphaFoldDB" id="A0A2P1PSM0"/>
<dbReference type="Gene3D" id="1.10.287.460">
    <property type="entry name" value="Peptidyl-prolyl cis-trans isomerase, FKBP-type, N-terminal domain"/>
    <property type="match status" value="1"/>
</dbReference>
<dbReference type="SUPFAM" id="SSF54534">
    <property type="entry name" value="FKBP-like"/>
    <property type="match status" value="1"/>
</dbReference>
<dbReference type="PROSITE" id="PS50059">
    <property type="entry name" value="FKBP_PPIASE"/>
    <property type="match status" value="1"/>
</dbReference>
<feature type="domain" description="PPIase FKBP-type" evidence="9">
    <location>
        <begin position="146"/>
        <end position="232"/>
    </location>
</feature>
<dbReference type="Proteomes" id="UP000241074">
    <property type="component" value="Chromosome"/>
</dbReference>
<protein>
    <recommendedName>
        <fullName evidence="7">Peptidyl-prolyl cis-trans isomerase</fullName>
        <ecNumber evidence="7">5.2.1.8</ecNumber>
    </recommendedName>
</protein>
<dbReference type="KEGG" id="xba:C7S18_11755"/>
<dbReference type="OrthoDB" id="9814548at2"/>